<dbReference type="Pfam" id="PF12895">
    <property type="entry name" value="ANAPC3"/>
    <property type="match status" value="1"/>
</dbReference>
<keyword evidence="4" id="KW-1185">Reference proteome</keyword>
<evidence type="ECO:0000313" key="4">
    <source>
        <dbReference type="Proteomes" id="UP001520878"/>
    </source>
</evidence>
<feature type="repeat" description="TPR" evidence="1">
    <location>
        <begin position="89"/>
        <end position="122"/>
    </location>
</feature>
<reference evidence="3 4" key="1">
    <citation type="submission" date="2021-10" db="EMBL/GenBank/DDBJ databases">
        <title>Draft genome of Aestuariibacter halophilus JC2043.</title>
        <authorList>
            <person name="Emsley S.A."/>
            <person name="Pfannmuller K.M."/>
            <person name="Ushijima B."/>
            <person name="Saw J.H."/>
            <person name="Videau P."/>
        </authorList>
    </citation>
    <scope>NUCLEOTIDE SEQUENCE [LARGE SCALE GENOMIC DNA]</scope>
    <source>
        <strain evidence="3 4">JC2043</strain>
    </source>
</reference>
<dbReference type="EMBL" id="JAJEWP010000007">
    <property type="protein sequence ID" value="MCC2618068.1"/>
    <property type="molecule type" value="Genomic_DNA"/>
</dbReference>
<dbReference type="PANTHER" id="PTHR12558:SF13">
    <property type="entry name" value="CELL DIVISION CYCLE PROTEIN 27 HOMOLOG"/>
    <property type="match status" value="1"/>
</dbReference>
<keyword evidence="1" id="KW-0802">TPR repeat</keyword>
<evidence type="ECO:0000256" key="2">
    <source>
        <dbReference type="SAM" id="SignalP"/>
    </source>
</evidence>
<dbReference type="InterPro" id="IPR011990">
    <property type="entry name" value="TPR-like_helical_dom_sf"/>
</dbReference>
<dbReference type="SUPFAM" id="SSF48452">
    <property type="entry name" value="TPR-like"/>
    <property type="match status" value="1"/>
</dbReference>
<evidence type="ECO:0000313" key="3">
    <source>
        <dbReference type="EMBL" id="MCC2618068.1"/>
    </source>
</evidence>
<dbReference type="PROSITE" id="PS50005">
    <property type="entry name" value="TPR"/>
    <property type="match status" value="1"/>
</dbReference>
<dbReference type="Proteomes" id="UP001520878">
    <property type="component" value="Unassembled WGS sequence"/>
</dbReference>
<accession>A0ABS8GC46</accession>
<dbReference type="Gene3D" id="1.25.40.10">
    <property type="entry name" value="Tetratricopeptide repeat domain"/>
    <property type="match status" value="2"/>
</dbReference>
<protein>
    <submittedName>
        <fullName evidence="3">Tetratricopeptide repeat protein</fullName>
    </submittedName>
</protein>
<sequence length="439" mass="49790">MMTYPAFLSLIAVLLTTTTVSVVLPSGQAFAQSEQQERKTRRTPALRAKVYDQLARAQALADEDKTDEAIVALDNVKEKAASMNSYELAMMYNFYGFIYYNIEDYNQAIAAFEQVVEQQPIPESFEQSTLFSLAQLHMMQGNYDKTIQFLERWEGLQKGDIPAKNLVLKAQAMYQKKDYQAASDYINKAIERVESDPEKGVAEENWYVLQRAVYYELKQPRKVTEVLVKLVKHFNQPQYWVQLGGMYGEIGEEEKQLAILESAYQQGFITSAGDIFNLAQLYYYHQVPYKAAALMEKAINDGVLEENLRNLRFLANSWQAAKEKTQAITTLRAAAQLSDDGELDAQLAQLYLNQDAHSEAIDAGLRALEKGGLRNPGITHLVLGMAYFNQGDYVDALDQLASAESFERSKAMAQQWRRYVETERTTQQQRGDLLSAASE</sequence>
<comment type="caution">
    <text evidence="3">The sequence shown here is derived from an EMBL/GenBank/DDBJ whole genome shotgun (WGS) entry which is preliminary data.</text>
</comment>
<dbReference type="SMART" id="SM00028">
    <property type="entry name" value="TPR"/>
    <property type="match status" value="5"/>
</dbReference>
<dbReference type="PANTHER" id="PTHR12558">
    <property type="entry name" value="CELL DIVISION CYCLE 16,23,27"/>
    <property type="match status" value="1"/>
</dbReference>
<dbReference type="InterPro" id="IPR019734">
    <property type="entry name" value="TPR_rpt"/>
</dbReference>
<evidence type="ECO:0000256" key="1">
    <source>
        <dbReference type="PROSITE-ProRule" id="PRU00339"/>
    </source>
</evidence>
<feature type="signal peptide" evidence="2">
    <location>
        <begin position="1"/>
        <end position="31"/>
    </location>
</feature>
<feature type="chain" id="PRO_5045876709" evidence="2">
    <location>
        <begin position="32"/>
        <end position="439"/>
    </location>
</feature>
<keyword evidence="2" id="KW-0732">Signal</keyword>
<gene>
    <name evidence="3" type="ORF">LJ739_17570</name>
</gene>
<proteinExistence type="predicted"/>
<organism evidence="3 4">
    <name type="scientific">Fluctibacter halophilus</name>
    <dbReference type="NCBI Taxonomy" id="226011"/>
    <lineage>
        <taxon>Bacteria</taxon>
        <taxon>Pseudomonadati</taxon>
        <taxon>Pseudomonadota</taxon>
        <taxon>Gammaproteobacteria</taxon>
        <taxon>Alteromonadales</taxon>
        <taxon>Alteromonadaceae</taxon>
        <taxon>Fluctibacter</taxon>
    </lineage>
</organism>
<dbReference type="SUPFAM" id="SSF81901">
    <property type="entry name" value="HCP-like"/>
    <property type="match status" value="1"/>
</dbReference>
<name>A0ABS8GC46_9ALTE</name>